<dbReference type="InterPro" id="IPR039424">
    <property type="entry name" value="SBP_5"/>
</dbReference>
<dbReference type="EMBL" id="CP009933">
    <property type="protein sequence ID" value="AKA71742.1"/>
    <property type="molecule type" value="Genomic_DNA"/>
</dbReference>
<evidence type="ECO:0000256" key="1">
    <source>
        <dbReference type="ARBA" id="ARBA00004196"/>
    </source>
</evidence>
<dbReference type="Pfam" id="PF00496">
    <property type="entry name" value="SBP_bac_5"/>
    <property type="match status" value="1"/>
</dbReference>
<dbReference type="PANTHER" id="PTHR30290">
    <property type="entry name" value="PERIPLASMIC BINDING COMPONENT OF ABC TRANSPORTER"/>
    <property type="match status" value="1"/>
</dbReference>
<proteinExistence type="inferred from homology"/>
<dbReference type="GO" id="GO:0030313">
    <property type="term" value="C:cell envelope"/>
    <property type="evidence" value="ECO:0007669"/>
    <property type="project" value="UniProtKB-SubCell"/>
</dbReference>
<dbReference type="Gene3D" id="3.90.76.10">
    <property type="entry name" value="Dipeptide-binding Protein, Domain 1"/>
    <property type="match status" value="1"/>
</dbReference>
<keyword evidence="4" id="KW-0732">Signal</keyword>
<sequence>MKKIICCLLIISFMFFNGCVEKDVQTSKSEQIRNYIVYNIGKMPKDLFMLNDSNIRQQDLLNNLFEGLIRLDDTGKITPAIAQSWTLSKDETCYTFKIKDNAKWSDGTYITAEDFVNFFKEILNKDVENKYAEQLYCIFGAENYRNGKTDFSNVAIRALDKKSLEIRLNYPCCYFLNLLAQPIYGIRKIDNNLKDWGKNYKNILYSGYFTISDFKNNNEMMLVKNKNYWNKDSVKSDKICITFNDGSEASLAAFQSSKINLFTKPPISEVKNLMSKDSIIQQQSLSVGALVFNLKKDTIVKDVNFRKAVSECIDRNAISKNILNDSAKSGLSFIPEGVSNGINGVYINKEFFSASIQKDKALNFIKNSKYNKDSDSLKIIYLDTVENKKICENIAKNLKDNLQVKVNCEGYGTEELNDEIKKGDYDMAKIQYEAAYNYPLSFLEQWQSSSKNNVYGYSNVVFDNMVVKARIESDGSKKIAELRTAEDTLMEELPVVPIYFNKILVCKKYNIKGVSINQMGNLDFHNLEIVTEA</sequence>
<keyword evidence="7" id="KW-1185">Reference proteome</keyword>
<protein>
    <submittedName>
        <fullName evidence="6">Extracellular solute-binding protein family 5</fullName>
    </submittedName>
</protein>
<evidence type="ECO:0000256" key="3">
    <source>
        <dbReference type="ARBA" id="ARBA00022448"/>
    </source>
</evidence>
<dbReference type="GO" id="GO:0015833">
    <property type="term" value="P:peptide transport"/>
    <property type="evidence" value="ECO:0007669"/>
    <property type="project" value="TreeGrafter"/>
</dbReference>
<dbReference type="GO" id="GO:1904680">
    <property type="term" value="F:peptide transmembrane transporter activity"/>
    <property type="evidence" value="ECO:0007669"/>
    <property type="project" value="TreeGrafter"/>
</dbReference>
<dbReference type="InterPro" id="IPR030678">
    <property type="entry name" value="Peptide/Ni-bd"/>
</dbReference>
<dbReference type="GO" id="GO:0043190">
    <property type="term" value="C:ATP-binding cassette (ABC) transporter complex"/>
    <property type="evidence" value="ECO:0007669"/>
    <property type="project" value="InterPro"/>
</dbReference>
<evidence type="ECO:0000259" key="5">
    <source>
        <dbReference type="Pfam" id="PF00496"/>
    </source>
</evidence>
<comment type="similarity">
    <text evidence="2">Belongs to the bacterial solute-binding protein 5 family.</text>
</comment>
<gene>
    <name evidence="6" type="ORF">CSCA_4617</name>
</gene>
<dbReference type="Proteomes" id="UP000033115">
    <property type="component" value="Chromosome"/>
</dbReference>
<dbReference type="InterPro" id="IPR000914">
    <property type="entry name" value="SBP_5_dom"/>
</dbReference>
<dbReference type="PIRSF" id="PIRSF002741">
    <property type="entry name" value="MppA"/>
    <property type="match status" value="1"/>
</dbReference>
<reference evidence="6 7" key="1">
    <citation type="journal article" date="2015" name="J. Biotechnol.">
        <title>Complete genome sequence of a malodorant-producing acetogen, Clostridium scatologenes ATCC 25775(T).</title>
        <authorList>
            <person name="Zhu Z."/>
            <person name="Guo T."/>
            <person name="Zheng H."/>
            <person name="Song T."/>
            <person name="Ouyang P."/>
            <person name="Xie J."/>
        </authorList>
    </citation>
    <scope>NUCLEOTIDE SEQUENCE [LARGE SCALE GENOMIC DNA]</scope>
    <source>
        <strain evidence="6 7">ATCC 25775</strain>
    </source>
</reference>
<dbReference type="GO" id="GO:0042597">
    <property type="term" value="C:periplasmic space"/>
    <property type="evidence" value="ECO:0007669"/>
    <property type="project" value="UniProtKB-ARBA"/>
</dbReference>
<comment type="subcellular location">
    <subcellularLocation>
        <location evidence="1">Cell envelope</location>
    </subcellularLocation>
</comment>
<dbReference type="Gene3D" id="3.40.190.10">
    <property type="entry name" value="Periplasmic binding protein-like II"/>
    <property type="match status" value="1"/>
</dbReference>
<dbReference type="STRING" id="1548.CSCA_4617"/>
<evidence type="ECO:0000256" key="4">
    <source>
        <dbReference type="ARBA" id="ARBA00022729"/>
    </source>
</evidence>
<dbReference type="PANTHER" id="PTHR30290:SF9">
    <property type="entry name" value="OLIGOPEPTIDE-BINDING PROTEIN APPA"/>
    <property type="match status" value="1"/>
</dbReference>
<keyword evidence="3" id="KW-0813">Transport</keyword>
<evidence type="ECO:0000313" key="7">
    <source>
        <dbReference type="Proteomes" id="UP000033115"/>
    </source>
</evidence>
<accession>A0A0E3JRJ0</accession>
<dbReference type="KEGG" id="csq:CSCA_4617"/>
<organism evidence="6 7">
    <name type="scientific">Clostridium scatologenes</name>
    <dbReference type="NCBI Taxonomy" id="1548"/>
    <lineage>
        <taxon>Bacteria</taxon>
        <taxon>Bacillati</taxon>
        <taxon>Bacillota</taxon>
        <taxon>Clostridia</taxon>
        <taxon>Eubacteriales</taxon>
        <taxon>Clostridiaceae</taxon>
        <taxon>Clostridium</taxon>
    </lineage>
</organism>
<evidence type="ECO:0000313" key="6">
    <source>
        <dbReference type="EMBL" id="AKA71742.1"/>
    </source>
</evidence>
<dbReference type="AlphaFoldDB" id="A0A0E3JRJ0"/>
<dbReference type="FunFam" id="3.90.76.10:FF:000001">
    <property type="entry name" value="Oligopeptide ABC transporter substrate-binding protein"/>
    <property type="match status" value="1"/>
</dbReference>
<dbReference type="RefSeq" id="WP_029162890.1">
    <property type="nucleotide sequence ID" value="NZ_CP009933.1"/>
</dbReference>
<dbReference type="SUPFAM" id="SSF53850">
    <property type="entry name" value="Periplasmic binding protein-like II"/>
    <property type="match status" value="1"/>
</dbReference>
<dbReference type="Gene3D" id="3.10.105.10">
    <property type="entry name" value="Dipeptide-binding Protein, Domain 3"/>
    <property type="match status" value="1"/>
</dbReference>
<dbReference type="HOGENOM" id="CLU_017028_0_3_9"/>
<evidence type="ECO:0000256" key="2">
    <source>
        <dbReference type="ARBA" id="ARBA00005695"/>
    </source>
</evidence>
<feature type="domain" description="Solute-binding protein family 5" evidence="5">
    <location>
        <begin position="76"/>
        <end position="453"/>
    </location>
</feature>
<name>A0A0E3JRJ0_CLOSL</name>
<dbReference type="CDD" id="cd08504">
    <property type="entry name" value="PBP2_OppA"/>
    <property type="match status" value="1"/>
</dbReference>